<dbReference type="Proteomes" id="UP000541444">
    <property type="component" value="Unassembled WGS sequence"/>
</dbReference>
<organism evidence="2 3">
    <name type="scientific">Kingdonia uniflora</name>
    <dbReference type="NCBI Taxonomy" id="39325"/>
    <lineage>
        <taxon>Eukaryota</taxon>
        <taxon>Viridiplantae</taxon>
        <taxon>Streptophyta</taxon>
        <taxon>Embryophyta</taxon>
        <taxon>Tracheophyta</taxon>
        <taxon>Spermatophyta</taxon>
        <taxon>Magnoliopsida</taxon>
        <taxon>Ranunculales</taxon>
        <taxon>Circaeasteraceae</taxon>
        <taxon>Kingdonia</taxon>
    </lineage>
</organism>
<keyword evidence="3" id="KW-1185">Reference proteome</keyword>
<feature type="compositionally biased region" description="Acidic residues" evidence="1">
    <location>
        <begin position="1"/>
        <end position="16"/>
    </location>
</feature>
<reference evidence="2 3" key="1">
    <citation type="journal article" date="2020" name="IScience">
        <title>Genome Sequencing of the Endangered Kingdonia uniflora (Circaeasteraceae, Ranunculales) Reveals Potential Mechanisms of Evolutionary Specialization.</title>
        <authorList>
            <person name="Sun Y."/>
            <person name="Deng T."/>
            <person name="Zhang A."/>
            <person name="Moore M.J."/>
            <person name="Landis J.B."/>
            <person name="Lin N."/>
            <person name="Zhang H."/>
            <person name="Zhang X."/>
            <person name="Huang J."/>
            <person name="Zhang X."/>
            <person name="Sun H."/>
            <person name="Wang H."/>
        </authorList>
    </citation>
    <scope>NUCLEOTIDE SEQUENCE [LARGE SCALE GENOMIC DNA]</scope>
    <source>
        <strain evidence="2">TB1705</strain>
        <tissue evidence="2">Leaf</tissue>
    </source>
</reference>
<name>A0A7J7LA26_9MAGN</name>
<dbReference type="AlphaFoldDB" id="A0A7J7LA26"/>
<evidence type="ECO:0000313" key="2">
    <source>
        <dbReference type="EMBL" id="KAF6139463.1"/>
    </source>
</evidence>
<dbReference type="EMBL" id="JACGCM010002490">
    <property type="protein sequence ID" value="KAF6139463.1"/>
    <property type="molecule type" value="Genomic_DNA"/>
</dbReference>
<evidence type="ECO:0000313" key="3">
    <source>
        <dbReference type="Proteomes" id="UP000541444"/>
    </source>
</evidence>
<evidence type="ECO:0000256" key="1">
    <source>
        <dbReference type="SAM" id="MobiDB-lite"/>
    </source>
</evidence>
<feature type="region of interest" description="Disordered" evidence="1">
    <location>
        <begin position="1"/>
        <end position="38"/>
    </location>
</feature>
<protein>
    <submittedName>
        <fullName evidence="2">Uncharacterized protein</fullName>
    </submittedName>
</protein>
<sequence length="180" mass="20650">MEDPLCEWIAEDDDEPLLPTHEEWPEELERELSAKDPEVNEQRRYSTSIIDTDFPENWSQAPMYQTPMESLLRRILISISTKSIWSMTNLQTTLKLISISSIPFTSECNVAFQSNHFSFDVYVIFNAWCNVLFCRCGVVTSAHGNNYHYGDNVESGQFGFTAAEPGDYLTCSSQMIRSPR</sequence>
<proteinExistence type="predicted"/>
<gene>
    <name evidence="2" type="ORF">GIB67_005582</name>
</gene>
<comment type="caution">
    <text evidence="2">The sequence shown here is derived from an EMBL/GenBank/DDBJ whole genome shotgun (WGS) entry which is preliminary data.</text>
</comment>
<accession>A0A7J7LA26</accession>